<dbReference type="Pfam" id="PF18962">
    <property type="entry name" value="Por_Secre_tail"/>
    <property type="match status" value="1"/>
</dbReference>
<dbReference type="Pfam" id="PF19081">
    <property type="entry name" value="Ig_7"/>
    <property type="match status" value="1"/>
</dbReference>
<dbReference type="InterPro" id="IPR013783">
    <property type="entry name" value="Ig-like_fold"/>
</dbReference>
<proteinExistence type="predicted"/>
<evidence type="ECO:0000313" key="4">
    <source>
        <dbReference type="Proteomes" id="UP001597641"/>
    </source>
</evidence>
<dbReference type="InterPro" id="IPR039923">
    <property type="entry name" value="Protodermal_1"/>
</dbReference>
<name>A0ABW6BT07_9BACT</name>
<feature type="domain" description="Secretion system C-terminal sorting" evidence="1">
    <location>
        <begin position="436"/>
        <end position="511"/>
    </location>
</feature>
<evidence type="ECO:0000259" key="1">
    <source>
        <dbReference type="Pfam" id="PF18962"/>
    </source>
</evidence>
<evidence type="ECO:0000313" key="3">
    <source>
        <dbReference type="EMBL" id="MFD3000246.1"/>
    </source>
</evidence>
<dbReference type="Proteomes" id="UP001597641">
    <property type="component" value="Unassembled WGS sequence"/>
</dbReference>
<dbReference type="InterPro" id="IPR044023">
    <property type="entry name" value="Ig_7"/>
</dbReference>
<sequence length="516" mass="54360">GGATWQASPVFSGLAGGREYCVLVKNKYGCISDKCCIYVNPVPAKPAKPALTAKHPTCETPYGVVTVTAPLGAYYTYSIDGGATWQASPVFSGLAGGREYCVLVKNKYGCISDKCCIYVNPVPPTPGKPYAQNDERCGPGQVTLRASGCEGGRLLWYATATGGSPIFEGPIYTPNLTATTTFYVSCIIGKCEGARTPVTGTIYPVPTVGVVASPSRCVGTTPTVTITASPTGGLAPYTYVWTVPAGAANPGNVASFDATVAGRYSVVVTDYRGCMGTGYVTPVFIPCRPLEGCTPGYWKQAHHFGNWGCGYDPTGADATLFFDVFDVSNFRGLDEDLTLLEALNLGGGGFNALARHAAAALLNACDPADVNYTYTTAQVEAMVEGAFASGNPTAVHSDLERANERGCPLGRAELASTSVSSLQGVETLEGTQLTAYPTPFADKATIEFRFAKDENYTINLYDMKGSVVKQLKAGTARAGEVNQVEVDGRDLPEGLYIGRMMSDSGVKTVKLLLKKQ</sequence>
<reference evidence="4" key="1">
    <citation type="journal article" date="2019" name="Int. J. Syst. Evol. Microbiol.">
        <title>The Global Catalogue of Microorganisms (GCM) 10K type strain sequencing project: providing services to taxonomists for standard genome sequencing and annotation.</title>
        <authorList>
            <consortium name="The Broad Institute Genomics Platform"/>
            <consortium name="The Broad Institute Genome Sequencing Center for Infectious Disease"/>
            <person name="Wu L."/>
            <person name="Ma J."/>
        </authorList>
    </citation>
    <scope>NUCLEOTIDE SEQUENCE [LARGE SCALE GENOMIC DNA]</scope>
    <source>
        <strain evidence="4">KCTC 23984</strain>
    </source>
</reference>
<dbReference type="InterPro" id="IPR026444">
    <property type="entry name" value="Secre_tail"/>
</dbReference>
<keyword evidence="4" id="KW-1185">Reference proteome</keyword>
<feature type="non-terminal residue" evidence="3">
    <location>
        <position position="1"/>
    </location>
</feature>
<comment type="caution">
    <text evidence="3">The sequence shown here is derived from an EMBL/GenBank/DDBJ whole genome shotgun (WGS) entry which is preliminary data.</text>
</comment>
<gene>
    <name evidence="3" type="ORF">ACFS7Z_07725</name>
</gene>
<evidence type="ECO:0000259" key="2">
    <source>
        <dbReference type="Pfam" id="PF19081"/>
    </source>
</evidence>
<dbReference type="Gene3D" id="2.60.40.10">
    <property type="entry name" value="Immunoglobulins"/>
    <property type="match status" value="1"/>
</dbReference>
<dbReference type="EMBL" id="JBHUOX010000004">
    <property type="protein sequence ID" value="MFD3000246.1"/>
    <property type="molecule type" value="Genomic_DNA"/>
</dbReference>
<dbReference type="NCBIfam" id="TIGR04183">
    <property type="entry name" value="Por_Secre_tail"/>
    <property type="match status" value="1"/>
</dbReference>
<dbReference type="PANTHER" id="PTHR33210">
    <property type="entry name" value="PROTODERMAL FACTOR 1"/>
    <property type="match status" value="1"/>
</dbReference>
<organism evidence="3 4">
    <name type="scientific">Pontibacter toksunensis</name>
    <dbReference type="NCBI Taxonomy" id="1332631"/>
    <lineage>
        <taxon>Bacteria</taxon>
        <taxon>Pseudomonadati</taxon>
        <taxon>Bacteroidota</taxon>
        <taxon>Cytophagia</taxon>
        <taxon>Cytophagales</taxon>
        <taxon>Hymenobacteraceae</taxon>
        <taxon>Pontibacter</taxon>
    </lineage>
</organism>
<feature type="domain" description="Ig-like" evidence="2">
    <location>
        <begin position="126"/>
        <end position="204"/>
    </location>
</feature>
<accession>A0ABW6BT07</accession>
<dbReference type="RefSeq" id="WP_377483044.1">
    <property type="nucleotide sequence ID" value="NZ_JBHUOX010000004.1"/>
</dbReference>
<protein>
    <submittedName>
        <fullName evidence="3">T9SS type A sorting domain-containing protein</fullName>
    </submittedName>
</protein>